<keyword evidence="5" id="KW-0460">Magnesium</keyword>
<protein>
    <submittedName>
        <fullName evidence="9">Phosphoglucomutase</fullName>
    </submittedName>
</protein>
<gene>
    <name evidence="9" type="ORF">ENM60_05885</name>
</gene>
<dbReference type="PANTHER" id="PTHR43771">
    <property type="entry name" value="PHOSPHOMANNOMUTASE"/>
    <property type="match status" value="1"/>
</dbReference>
<dbReference type="Pfam" id="PF02878">
    <property type="entry name" value="PGM_PMM_I"/>
    <property type="match status" value="1"/>
</dbReference>
<comment type="similarity">
    <text evidence="2">Belongs to the phosphohexose mutase family.</text>
</comment>
<name>A0A7J3Y0G7_9CREN</name>
<dbReference type="Pfam" id="PF02879">
    <property type="entry name" value="PGM_PMM_II"/>
    <property type="match status" value="1"/>
</dbReference>
<evidence type="ECO:0000256" key="4">
    <source>
        <dbReference type="ARBA" id="ARBA00022723"/>
    </source>
</evidence>
<evidence type="ECO:0000259" key="8">
    <source>
        <dbReference type="Pfam" id="PF02879"/>
    </source>
</evidence>
<dbReference type="EMBL" id="DRYK01000077">
    <property type="protein sequence ID" value="HHP68295.1"/>
    <property type="molecule type" value="Genomic_DNA"/>
</dbReference>
<proteinExistence type="inferred from homology"/>
<keyword evidence="6" id="KW-0413">Isomerase</keyword>
<keyword evidence="4" id="KW-0479">Metal-binding</keyword>
<dbReference type="GO" id="GO:0016868">
    <property type="term" value="F:intramolecular phosphotransferase activity"/>
    <property type="evidence" value="ECO:0007669"/>
    <property type="project" value="InterPro"/>
</dbReference>
<dbReference type="SUPFAM" id="SSF53738">
    <property type="entry name" value="Phosphoglucomutase, first 3 domains"/>
    <property type="match status" value="2"/>
</dbReference>
<feature type="domain" description="Alpha-D-phosphohexomutase alpha/beta/alpha" evidence="8">
    <location>
        <begin position="148"/>
        <end position="245"/>
    </location>
</feature>
<keyword evidence="3" id="KW-0597">Phosphoprotein</keyword>
<feature type="domain" description="Alpha-D-phosphohexomutase alpha/beta/alpha" evidence="7">
    <location>
        <begin position="13"/>
        <end position="116"/>
    </location>
</feature>
<dbReference type="AlphaFoldDB" id="A0A7J3Y0G7"/>
<comment type="caution">
    <text evidence="9">The sequence shown here is derived from an EMBL/GenBank/DDBJ whole genome shotgun (WGS) entry which is preliminary data.</text>
</comment>
<dbReference type="InterPro" id="IPR005844">
    <property type="entry name" value="A-D-PHexomutase_a/b/a-I"/>
</dbReference>
<evidence type="ECO:0000256" key="1">
    <source>
        <dbReference type="ARBA" id="ARBA00001946"/>
    </source>
</evidence>
<organism evidence="9">
    <name type="scientific">Thermogladius calderae</name>
    <dbReference type="NCBI Taxonomy" id="1200300"/>
    <lineage>
        <taxon>Archaea</taxon>
        <taxon>Thermoproteota</taxon>
        <taxon>Thermoprotei</taxon>
        <taxon>Desulfurococcales</taxon>
        <taxon>Desulfurococcaceae</taxon>
        <taxon>Thermogladius</taxon>
    </lineage>
</organism>
<dbReference type="InterPro" id="IPR005845">
    <property type="entry name" value="A-D-PHexomutase_a/b/a-II"/>
</dbReference>
<sequence length="409" mass="45712">MPSLFDGRIVGVPNKDFTPDIAARLGEQFGSYLGRKSVVVSGRDYNPSSRMLKRAFTSGLMSVGVEVLDFHESLNGEISFSIKRFGAKGGFLFTTSHSVKDSVLLRLFKSPGFELTGPKLGFENIEVGRVGLGDIGWVMYSEYIHKLYVSAVLSFVKVDEIIPRGFKLVVHTAYSPADMLVPDILKALEADYVLLQNVKAKAYESTYPFTRELERVCRIIKATDAELGVVVNNDASSMVVIDREGRVLLPEEVMFLIALNAPRGSLILADSRVPGVFKKLLAERDIKVVELESEEELIEMSYKMRPYLVYRFNGSFEVPLFSLGYDAVITLVKLLESIAMAKVNVSEVVGKYREKAYEEVKRVSPEKVPSETNLALPTLFGYYKRTPEGSKYIVYKPEAGEFSLLSPRF</sequence>
<evidence type="ECO:0000256" key="2">
    <source>
        <dbReference type="ARBA" id="ARBA00010231"/>
    </source>
</evidence>
<comment type="cofactor">
    <cofactor evidence="1">
        <name>Mg(2+)</name>
        <dbReference type="ChEBI" id="CHEBI:18420"/>
    </cofactor>
</comment>
<evidence type="ECO:0000313" key="9">
    <source>
        <dbReference type="EMBL" id="HHP68295.1"/>
    </source>
</evidence>
<evidence type="ECO:0000259" key="7">
    <source>
        <dbReference type="Pfam" id="PF02878"/>
    </source>
</evidence>
<dbReference type="Gene3D" id="3.40.120.10">
    <property type="entry name" value="Alpha-D-Glucose-1,6-Bisphosphate, subunit A, domain 3"/>
    <property type="match status" value="3"/>
</dbReference>
<evidence type="ECO:0000256" key="3">
    <source>
        <dbReference type="ARBA" id="ARBA00022553"/>
    </source>
</evidence>
<dbReference type="GO" id="GO:0046872">
    <property type="term" value="F:metal ion binding"/>
    <property type="evidence" value="ECO:0007669"/>
    <property type="project" value="UniProtKB-KW"/>
</dbReference>
<reference evidence="9" key="1">
    <citation type="journal article" date="2020" name="mSystems">
        <title>Genome- and Community-Level Interaction Insights into Carbon Utilization and Element Cycling Functions of Hydrothermarchaeota in Hydrothermal Sediment.</title>
        <authorList>
            <person name="Zhou Z."/>
            <person name="Liu Y."/>
            <person name="Xu W."/>
            <person name="Pan J."/>
            <person name="Luo Z.H."/>
            <person name="Li M."/>
        </authorList>
    </citation>
    <scope>NUCLEOTIDE SEQUENCE [LARGE SCALE GENOMIC DNA]</scope>
    <source>
        <strain evidence="9">SpSt-110</strain>
    </source>
</reference>
<accession>A0A7J3Y0G7</accession>
<evidence type="ECO:0000256" key="5">
    <source>
        <dbReference type="ARBA" id="ARBA00022842"/>
    </source>
</evidence>
<dbReference type="PANTHER" id="PTHR43771:SF1">
    <property type="entry name" value="PHOSPHOMANNOMUTASE"/>
    <property type="match status" value="1"/>
</dbReference>
<evidence type="ECO:0000256" key="6">
    <source>
        <dbReference type="ARBA" id="ARBA00023235"/>
    </source>
</evidence>
<dbReference type="GO" id="GO:0005975">
    <property type="term" value="P:carbohydrate metabolic process"/>
    <property type="evidence" value="ECO:0007669"/>
    <property type="project" value="InterPro"/>
</dbReference>
<dbReference type="InterPro" id="IPR016055">
    <property type="entry name" value="A-D-PHexomutase_a/b/a-I/II/III"/>
</dbReference>